<feature type="compositionally biased region" description="Basic and acidic residues" evidence="1">
    <location>
        <begin position="1"/>
        <end position="19"/>
    </location>
</feature>
<evidence type="ECO:0000313" key="3">
    <source>
        <dbReference type="Proteomes" id="UP000005220"/>
    </source>
</evidence>
<accession>H2AT70</accession>
<protein>
    <submittedName>
        <fullName evidence="2">Uncharacterized protein</fullName>
    </submittedName>
</protein>
<keyword evidence="3" id="KW-1185">Reference proteome</keyword>
<dbReference type="FunCoup" id="H2AT70">
    <property type="interactions" value="62"/>
</dbReference>
<dbReference type="AlphaFoldDB" id="H2AT70"/>
<organism evidence="2 3">
    <name type="scientific">Kazachstania africana (strain ATCC 22294 / BCRC 22015 / CBS 2517 / CECT 1963 / NBRC 1671 / NRRL Y-8276)</name>
    <name type="common">Yeast</name>
    <name type="synonym">Kluyveromyces africanus</name>
    <dbReference type="NCBI Taxonomy" id="1071382"/>
    <lineage>
        <taxon>Eukaryota</taxon>
        <taxon>Fungi</taxon>
        <taxon>Dikarya</taxon>
        <taxon>Ascomycota</taxon>
        <taxon>Saccharomycotina</taxon>
        <taxon>Saccharomycetes</taxon>
        <taxon>Saccharomycetales</taxon>
        <taxon>Saccharomycetaceae</taxon>
        <taxon>Kazachstania</taxon>
    </lineage>
</organism>
<dbReference type="RefSeq" id="XP_003956705.1">
    <property type="nucleotide sequence ID" value="XM_003956656.1"/>
</dbReference>
<feature type="compositionally biased region" description="Polar residues" evidence="1">
    <location>
        <begin position="114"/>
        <end position="123"/>
    </location>
</feature>
<proteinExistence type="predicted"/>
<dbReference type="KEGG" id="kaf:KAFR_0C05790"/>
<dbReference type="GeneID" id="13885488"/>
<dbReference type="Proteomes" id="UP000005220">
    <property type="component" value="Chromosome 3"/>
</dbReference>
<feature type="region of interest" description="Disordered" evidence="1">
    <location>
        <begin position="1"/>
        <end position="84"/>
    </location>
</feature>
<reference evidence="2 3" key="1">
    <citation type="journal article" date="2011" name="Proc. Natl. Acad. Sci. U.S.A.">
        <title>Evolutionary erosion of yeast sex chromosomes by mating-type switching accidents.</title>
        <authorList>
            <person name="Gordon J.L."/>
            <person name="Armisen D."/>
            <person name="Proux-Wera E."/>
            <person name="Oheigeartaigh S.S."/>
            <person name="Byrne K.P."/>
            <person name="Wolfe K.H."/>
        </authorList>
    </citation>
    <scope>NUCLEOTIDE SEQUENCE [LARGE SCALE GENOMIC DNA]</scope>
    <source>
        <strain evidence="3">ATCC 22294 / BCRC 22015 / CBS 2517 / CECT 1963 / NBRC 1671 / NRRL Y-8276</strain>
    </source>
</reference>
<evidence type="ECO:0000256" key="1">
    <source>
        <dbReference type="SAM" id="MobiDB-lite"/>
    </source>
</evidence>
<feature type="region of interest" description="Disordered" evidence="1">
    <location>
        <begin position="273"/>
        <end position="293"/>
    </location>
</feature>
<dbReference type="OrthoDB" id="4035583at2759"/>
<gene>
    <name evidence="2" type="primary">KAFR0C05790</name>
    <name evidence="2" type="ORF">KAFR_0C05790</name>
</gene>
<dbReference type="InParanoid" id="H2AT70"/>
<sequence>MSEKYSKERNVSKPLRDKITNINHSPNKPSVNMRKREKSREEFRGSRKLSKTSHNELREGATKFLDGVSDSESDHNRKRKIVGDDAFTTPSKRVKKVCDPGNKSLKFDDFDQPPDSTSTPVLSNNVTLDSELRRGICNSHNDMLHQQQSYMITNQNSHICSQIYTSVLVPCIPFPYPYQSHQNVDAESLSKFSTGSDPFNFANDSPLLNKGPRKQPKIMPMFQLNQPNSPPQLPVYYPFYGSQPMQRYATIPLALTNNAGHAEEIAQHENTDTLSYKSSGGNATYQYSKNSKD</sequence>
<evidence type="ECO:0000313" key="2">
    <source>
        <dbReference type="EMBL" id="CCF57570.1"/>
    </source>
</evidence>
<dbReference type="HOGENOM" id="CLU_956961_0_0_1"/>
<name>H2AT70_KAZAF</name>
<feature type="region of interest" description="Disordered" evidence="1">
    <location>
        <begin position="98"/>
        <end position="123"/>
    </location>
</feature>
<feature type="compositionally biased region" description="Polar residues" evidence="1">
    <location>
        <begin position="20"/>
        <end position="30"/>
    </location>
</feature>
<dbReference type="EMBL" id="HE650823">
    <property type="protein sequence ID" value="CCF57570.1"/>
    <property type="molecule type" value="Genomic_DNA"/>
</dbReference>